<dbReference type="GO" id="GO:0007005">
    <property type="term" value="P:mitochondrion organization"/>
    <property type="evidence" value="ECO:0007669"/>
    <property type="project" value="TreeGrafter"/>
</dbReference>
<dbReference type="PANTHER" id="PTHR43327">
    <property type="entry name" value="STOMATIN-LIKE PROTEIN 2, MITOCHONDRIAL"/>
    <property type="match status" value="1"/>
</dbReference>
<feature type="region of interest" description="Disordered" evidence="4">
    <location>
        <begin position="358"/>
        <end position="457"/>
    </location>
</feature>
<dbReference type="CDD" id="cd08829">
    <property type="entry name" value="SPFH_paraslipin"/>
    <property type="match status" value="1"/>
</dbReference>
<dbReference type="AlphaFoldDB" id="A0AAW1PCI5"/>
<dbReference type="SMART" id="SM00244">
    <property type="entry name" value="PHB"/>
    <property type="match status" value="1"/>
</dbReference>
<keyword evidence="3" id="KW-0496">Mitochondrion</keyword>
<evidence type="ECO:0000313" key="7">
    <source>
        <dbReference type="Proteomes" id="UP001489004"/>
    </source>
</evidence>
<name>A0AAW1PCI5_9CHLO</name>
<comment type="caution">
    <text evidence="6">The sequence shown here is derived from an EMBL/GenBank/DDBJ whole genome shotgun (WGS) entry which is preliminary data.</text>
</comment>
<dbReference type="FunFam" id="3.30.479.30:FF:000008">
    <property type="entry name" value="Stomatin-like protein 2, mitochondrial"/>
    <property type="match status" value="1"/>
</dbReference>
<organism evidence="6 7">
    <name type="scientific">[Myrmecia] bisecta</name>
    <dbReference type="NCBI Taxonomy" id="41462"/>
    <lineage>
        <taxon>Eukaryota</taxon>
        <taxon>Viridiplantae</taxon>
        <taxon>Chlorophyta</taxon>
        <taxon>core chlorophytes</taxon>
        <taxon>Trebouxiophyceae</taxon>
        <taxon>Trebouxiales</taxon>
        <taxon>Trebouxiaceae</taxon>
        <taxon>Myrmecia</taxon>
    </lineage>
</organism>
<dbReference type="InterPro" id="IPR032435">
    <property type="entry name" value="STML2-like_C"/>
</dbReference>
<dbReference type="EMBL" id="JALJOR010000014">
    <property type="protein sequence ID" value="KAK9806143.1"/>
    <property type="molecule type" value="Genomic_DNA"/>
</dbReference>
<evidence type="ECO:0000256" key="1">
    <source>
        <dbReference type="ARBA" id="ARBA00004173"/>
    </source>
</evidence>
<evidence type="ECO:0000256" key="2">
    <source>
        <dbReference type="ARBA" id="ARBA00008164"/>
    </source>
</evidence>
<dbReference type="PANTHER" id="PTHR43327:SF10">
    <property type="entry name" value="STOMATIN-LIKE PROTEIN 2, MITOCHONDRIAL"/>
    <property type="match status" value="1"/>
</dbReference>
<dbReference type="Gene3D" id="3.30.479.30">
    <property type="entry name" value="Band 7 domain"/>
    <property type="match status" value="1"/>
</dbReference>
<evidence type="ECO:0000256" key="4">
    <source>
        <dbReference type="SAM" id="MobiDB-lite"/>
    </source>
</evidence>
<protein>
    <recommendedName>
        <fullName evidence="5">Band 7 domain-containing protein</fullName>
    </recommendedName>
</protein>
<dbReference type="SUPFAM" id="SSF117892">
    <property type="entry name" value="Band 7/SPFH domain"/>
    <property type="match status" value="1"/>
</dbReference>
<dbReference type="GO" id="GO:0005739">
    <property type="term" value="C:mitochondrion"/>
    <property type="evidence" value="ECO:0007669"/>
    <property type="project" value="UniProtKB-SubCell"/>
</dbReference>
<dbReference type="InterPro" id="IPR050710">
    <property type="entry name" value="Band7/mec-2_domain"/>
</dbReference>
<feature type="domain" description="Band 7" evidence="5">
    <location>
        <begin position="74"/>
        <end position="232"/>
    </location>
</feature>
<proteinExistence type="inferred from homology"/>
<dbReference type="Proteomes" id="UP001489004">
    <property type="component" value="Unassembled WGS sequence"/>
</dbReference>
<dbReference type="InterPro" id="IPR001972">
    <property type="entry name" value="Stomatin_HflK_fam"/>
</dbReference>
<dbReference type="PRINTS" id="PR00721">
    <property type="entry name" value="STOMATIN"/>
</dbReference>
<evidence type="ECO:0000259" key="5">
    <source>
        <dbReference type="SMART" id="SM00244"/>
    </source>
</evidence>
<sequence length="457" mass="48542">MLRSRQLFRLLGNKSVLLELESLSTRANQPANTLLTSLQGPQARGFSASAPLSRDFVNPADSQFRSTRAPPINYGIRIVPEKTAFVVERFGKYKKTLQPGLHILIPFVDRIAYVHSLKEMAIPIPNQSAITKDNVSLMIDGVLYVKVVDPKAASYGVENATYAVVQLAQTTMRSELGKITLDKTFEERDALNQNIVHSIGAAAANWGLQCMRYEIRDISPPAGVRAAMELQAEAERRKRAQILESEGSRQSKINVAEGDKAEVILTSEAAKMDAINRATGEAEAIFRRAEATSRGLQVVSEAIKANGGSEAASMRVAEQYLAAFSNIAKTGNTMLLPVNADNPASMVAQAMSIFKNVNQQSPFNNPNGPGSGAPQSSASPSQHQGSAGSGPSSSSSASGPTPLWQPTPSRTEAFNAARDAQLLSEADALGQGAAPGGVGANPTSPGAGPAFSLQSRR</sequence>
<gene>
    <name evidence="6" type="ORF">WJX72_003176</name>
</gene>
<feature type="compositionally biased region" description="Low complexity" evidence="4">
    <location>
        <begin position="358"/>
        <end position="400"/>
    </location>
</feature>
<dbReference type="Pfam" id="PF01145">
    <property type="entry name" value="Band_7"/>
    <property type="match status" value="1"/>
</dbReference>
<keyword evidence="7" id="KW-1185">Reference proteome</keyword>
<evidence type="ECO:0000256" key="3">
    <source>
        <dbReference type="ARBA" id="ARBA00023128"/>
    </source>
</evidence>
<reference evidence="6 7" key="1">
    <citation type="journal article" date="2024" name="Nat. Commun.">
        <title>Phylogenomics reveals the evolutionary origins of lichenization in chlorophyte algae.</title>
        <authorList>
            <person name="Puginier C."/>
            <person name="Libourel C."/>
            <person name="Otte J."/>
            <person name="Skaloud P."/>
            <person name="Haon M."/>
            <person name="Grisel S."/>
            <person name="Petersen M."/>
            <person name="Berrin J.G."/>
            <person name="Delaux P.M."/>
            <person name="Dal Grande F."/>
            <person name="Keller J."/>
        </authorList>
    </citation>
    <scope>NUCLEOTIDE SEQUENCE [LARGE SCALE GENOMIC DNA]</scope>
    <source>
        <strain evidence="6 7">SAG 2043</strain>
    </source>
</reference>
<evidence type="ECO:0000313" key="6">
    <source>
        <dbReference type="EMBL" id="KAK9806143.1"/>
    </source>
</evidence>
<dbReference type="Pfam" id="PF16200">
    <property type="entry name" value="Band_7_C"/>
    <property type="match status" value="1"/>
</dbReference>
<dbReference type="InterPro" id="IPR036013">
    <property type="entry name" value="Band_7/SPFH_dom_sf"/>
</dbReference>
<accession>A0AAW1PCI5</accession>
<dbReference type="GO" id="GO:0016020">
    <property type="term" value="C:membrane"/>
    <property type="evidence" value="ECO:0007669"/>
    <property type="project" value="InterPro"/>
</dbReference>
<comment type="subcellular location">
    <subcellularLocation>
        <location evidence="1">Mitochondrion</location>
    </subcellularLocation>
</comment>
<comment type="similarity">
    <text evidence="2">Belongs to the band 7/mec-2 family.</text>
</comment>
<dbReference type="InterPro" id="IPR001107">
    <property type="entry name" value="Band_7"/>
</dbReference>